<keyword evidence="3 10" id="KW-0328">Glycosyltransferase</keyword>
<reference evidence="10" key="1">
    <citation type="submission" date="2021-04" db="EMBL/GenBank/DDBJ databases">
        <authorList>
            <person name="Postec A."/>
        </authorList>
    </citation>
    <scope>NUCLEOTIDE SEQUENCE</scope>
    <source>
        <strain evidence="10">F1F22</strain>
    </source>
</reference>
<organism evidence="10 11">
    <name type="scientific">Thermospira aquatica</name>
    <dbReference type="NCBI Taxonomy" id="2828656"/>
    <lineage>
        <taxon>Bacteria</taxon>
        <taxon>Pseudomonadati</taxon>
        <taxon>Spirochaetota</taxon>
        <taxon>Spirochaetia</taxon>
        <taxon>Brevinematales</taxon>
        <taxon>Thermospiraceae</taxon>
        <taxon>Thermospira</taxon>
    </lineage>
</organism>
<dbReference type="PANTHER" id="PTHR33908:SF11">
    <property type="entry name" value="MEMBRANE PROTEIN"/>
    <property type="match status" value="1"/>
</dbReference>
<dbReference type="PANTHER" id="PTHR33908">
    <property type="entry name" value="MANNOSYLTRANSFERASE YKCB-RELATED"/>
    <property type="match status" value="1"/>
</dbReference>
<dbReference type="GO" id="GO:0009103">
    <property type="term" value="P:lipopolysaccharide biosynthetic process"/>
    <property type="evidence" value="ECO:0007669"/>
    <property type="project" value="UniProtKB-ARBA"/>
</dbReference>
<feature type="transmembrane region" description="Helical" evidence="8">
    <location>
        <begin position="166"/>
        <end position="199"/>
    </location>
</feature>
<keyword evidence="5 8" id="KW-0812">Transmembrane</keyword>
<dbReference type="RefSeq" id="WP_271435968.1">
    <property type="nucleotide sequence ID" value="NZ_CP073355.1"/>
</dbReference>
<dbReference type="KEGG" id="taqu:KDW03_03280"/>
<keyword evidence="6 8" id="KW-1133">Transmembrane helix</keyword>
<evidence type="ECO:0000256" key="1">
    <source>
        <dbReference type="ARBA" id="ARBA00004651"/>
    </source>
</evidence>
<evidence type="ECO:0000256" key="3">
    <source>
        <dbReference type="ARBA" id="ARBA00022676"/>
    </source>
</evidence>
<evidence type="ECO:0000256" key="2">
    <source>
        <dbReference type="ARBA" id="ARBA00022475"/>
    </source>
</evidence>
<feature type="transmembrane region" description="Helical" evidence="8">
    <location>
        <begin position="371"/>
        <end position="395"/>
    </location>
</feature>
<evidence type="ECO:0000256" key="7">
    <source>
        <dbReference type="ARBA" id="ARBA00023136"/>
    </source>
</evidence>
<gene>
    <name evidence="10" type="ORF">KDW03_03280</name>
</gene>
<feature type="transmembrane region" description="Helical" evidence="8">
    <location>
        <begin position="302"/>
        <end position="327"/>
    </location>
</feature>
<accession>A0AAX3BF42</accession>
<protein>
    <submittedName>
        <fullName evidence="10">Glycosyltransferase family 39 protein</fullName>
        <ecNumber evidence="10">2.4.-.-</ecNumber>
    </submittedName>
</protein>
<dbReference type="GO" id="GO:0016763">
    <property type="term" value="F:pentosyltransferase activity"/>
    <property type="evidence" value="ECO:0007669"/>
    <property type="project" value="TreeGrafter"/>
</dbReference>
<evidence type="ECO:0000256" key="4">
    <source>
        <dbReference type="ARBA" id="ARBA00022679"/>
    </source>
</evidence>
<evidence type="ECO:0000256" key="5">
    <source>
        <dbReference type="ARBA" id="ARBA00022692"/>
    </source>
</evidence>
<feature type="transmembrane region" description="Helical" evidence="8">
    <location>
        <begin position="211"/>
        <end position="228"/>
    </location>
</feature>
<keyword evidence="11" id="KW-1185">Reference proteome</keyword>
<dbReference type="InterPro" id="IPR038731">
    <property type="entry name" value="RgtA/B/C-like"/>
</dbReference>
<name>A0AAX3BF42_9SPIR</name>
<feature type="transmembrane region" description="Helical" evidence="8">
    <location>
        <begin position="272"/>
        <end position="290"/>
    </location>
</feature>
<feature type="transmembrane region" description="Helical" evidence="8">
    <location>
        <begin position="117"/>
        <end position="136"/>
    </location>
</feature>
<dbReference type="AlphaFoldDB" id="A0AAX3BF42"/>
<comment type="subcellular location">
    <subcellularLocation>
        <location evidence="1">Cell membrane</location>
        <topology evidence="1">Multi-pass membrane protein</topology>
    </subcellularLocation>
</comment>
<evidence type="ECO:0000313" key="10">
    <source>
        <dbReference type="EMBL" id="URA10841.1"/>
    </source>
</evidence>
<dbReference type="InterPro" id="IPR050297">
    <property type="entry name" value="LipidA_mod_glycosyltrf_83"/>
</dbReference>
<feature type="transmembrane region" description="Helical" evidence="8">
    <location>
        <begin position="89"/>
        <end position="110"/>
    </location>
</feature>
<dbReference type="EC" id="2.4.-.-" evidence="10"/>
<evidence type="ECO:0000256" key="6">
    <source>
        <dbReference type="ARBA" id="ARBA00022989"/>
    </source>
</evidence>
<reference evidence="10" key="2">
    <citation type="submission" date="2022-06" db="EMBL/GenBank/DDBJ databases">
        <title>Thermospira aquatica gen. nov., sp. nov.</title>
        <authorList>
            <person name="Ben Ali Gam Z."/>
            <person name="Labat M."/>
        </authorList>
    </citation>
    <scope>NUCLEOTIDE SEQUENCE</scope>
    <source>
        <strain evidence="10">F1F22</strain>
    </source>
</reference>
<keyword evidence="4 10" id="KW-0808">Transferase</keyword>
<feature type="domain" description="Glycosyltransferase RgtA/B/C/D-like" evidence="9">
    <location>
        <begin position="69"/>
        <end position="225"/>
    </location>
</feature>
<keyword evidence="7 8" id="KW-0472">Membrane</keyword>
<keyword evidence="2" id="KW-1003">Cell membrane</keyword>
<evidence type="ECO:0000256" key="8">
    <source>
        <dbReference type="SAM" id="Phobius"/>
    </source>
</evidence>
<sequence>MFVKKPRFSFVLWVGVIGLALVNSFVNLGNFEVEIWDEARHALNAYEMLKSGQYIGMTYDGGLDYWNLKPPLGTWFIVLGYKLFGVNLWGLRFFSAFFTVLTVVFTMLIGKRLGEKTALTAGLVLSTMYAFLAFHTGRTADYDAHMAFFMTLCVWGMVNWAEGKRWGLWLASLMVSFSFLLKSFSAAMPAFFIFLVVVTEKRYKKLGVGDVVFSLVLMGAPVIAWAIARYQVDGLTFFQKMVGYDLVARSSQAIEGHPGSNLHYLEPIFTKTLLWSLFLFFVVPFMGFAFRWKREENGYSFYLQGSGFGPSLFWFWMLATLLFPFLVKTKSDWYLNPFYPALSVFLAWHFWEGKSSYPWVQKLMARRKQILFVMGVVTEILIVLLVVSPAEWVFATKIRYYPSYQRVLLSFWKKNDRPREAVLFTPTFVEQDMRFIVQGLLEYRFGSLDDLAKPLPETTVKLFGGTMRDIEEFRRRYPEIFETSVVVSRHDDWVLVKLK</sequence>
<dbReference type="GO" id="GO:0005886">
    <property type="term" value="C:plasma membrane"/>
    <property type="evidence" value="ECO:0007669"/>
    <property type="project" value="UniProtKB-SubCell"/>
</dbReference>
<dbReference type="Pfam" id="PF13231">
    <property type="entry name" value="PMT_2"/>
    <property type="match status" value="1"/>
</dbReference>
<evidence type="ECO:0000259" key="9">
    <source>
        <dbReference type="Pfam" id="PF13231"/>
    </source>
</evidence>
<feature type="transmembrane region" description="Helical" evidence="8">
    <location>
        <begin position="333"/>
        <end position="351"/>
    </location>
</feature>
<proteinExistence type="predicted"/>
<dbReference type="EMBL" id="CP073355">
    <property type="protein sequence ID" value="URA10841.1"/>
    <property type="molecule type" value="Genomic_DNA"/>
</dbReference>
<dbReference type="Proteomes" id="UP001056539">
    <property type="component" value="Chromosome"/>
</dbReference>
<evidence type="ECO:0000313" key="11">
    <source>
        <dbReference type="Proteomes" id="UP001056539"/>
    </source>
</evidence>